<dbReference type="AlphaFoldDB" id="A0A8D9F8E8"/>
<dbReference type="EMBL" id="HBUF01621348">
    <property type="protein sequence ID" value="CAG6781046.1"/>
    <property type="molecule type" value="Transcribed_RNA"/>
</dbReference>
<sequence>MWTFTIDIKDSVDFFFPNLHRSTSVDALWTQLNTSFFGEIQLPWRIPLLLLIPTELFYVSFSRYFTSFLPFSHFFTGQNNKICVKLYLSTISKACCKSINGLDLFYESTSVPTLFYGYNPWRMIPAFYLWT</sequence>
<proteinExistence type="predicted"/>
<reference evidence="1" key="1">
    <citation type="submission" date="2021-05" db="EMBL/GenBank/DDBJ databases">
        <authorList>
            <person name="Alioto T."/>
            <person name="Alioto T."/>
            <person name="Gomez Garrido J."/>
        </authorList>
    </citation>
    <scope>NUCLEOTIDE SEQUENCE</scope>
</reference>
<organism evidence="1">
    <name type="scientific">Cacopsylla melanoneura</name>
    <dbReference type="NCBI Taxonomy" id="428564"/>
    <lineage>
        <taxon>Eukaryota</taxon>
        <taxon>Metazoa</taxon>
        <taxon>Ecdysozoa</taxon>
        <taxon>Arthropoda</taxon>
        <taxon>Hexapoda</taxon>
        <taxon>Insecta</taxon>
        <taxon>Pterygota</taxon>
        <taxon>Neoptera</taxon>
        <taxon>Paraneoptera</taxon>
        <taxon>Hemiptera</taxon>
        <taxon>Sternorrhyncha</taxon>
        <taxon>Psylloidea</taxon>
        <taxon>Psyllidae</taxon>
        <taxon>Psyllinae</taxon>
        <taxon>Cacopsylla</taxon>
    </lineage>
</organism>
<name>A0A8D9F8E8_9HEMI</name>
<accession>A0A8D9F8E8</accession>
<protein>
    <submittedName>
        <fullName evidence="1">Uncharacterized protein</fullName>
    </submittedName>
</protein>
<evidence type="ECO:0000313" key="1">
    <source>
        <dbReference type="EMBL" id="CAG6781046.1"/>
    </source>
</evidence>